<evidence type="ECO:0000256" key="4">
    <source>
        <dbReference type="PROSITE-ProRule" id="PRU00335"/>
    </source>
</evidence>
<dbReference type="STRING" id="1122192.SAMN02745673_01908"/>
<dbReference type="PANTHER" id="PTHR30055">
    <property type="entry name" value="HTH-TYPE TRANSCRIPTIONAL REGULATOR RUTR"/>
    <property type="match status" value="1"/>
</dbReference>
<dbReference type="Gene3D" id="1.10.357.10">
    <property type="entry name" value="Tetracycline Repressor, domain 2"/>
    <property type="match status" value="1"/>
</dbReference>
<feature type="domain" description="HTH tetR-type" evidence="6">
    <location>
        <begin position="30"/>
        <end position="89"/>
    </location>
</feature>
<gene>
    <name evidence="7" type="ORF">SAMN02745673_01908</name>
</gene>
<dbReference type="Proteomes" id="UP000190637">
    <property type="component" value="Unassembled WGS sequence"/>
</dbReference>
<feature type="region of interest" description="Disordered" evidence="5">
    <location>
        <begin position="1"/>
        <end position="30"/>
    </location>
</feature>
<dbReference type="SUPFAM" id="SSF46689">
    <property type="entry name" value="Homeodomain-like"/>
    <property type="match status" value="1"/>
</dbReference>
<name>A0A1T4PP95_9ACTN</name>
<organism evidence="7 8">
    <name type="scientific">Marinactinospora thermotolerans DSM 45154</name>
    <dbReference type="NCBI Taxonomy" id="1122192"/>
    <lineage>
        <taxon>Bacteria</taxon>
        <taxon>Bacillati</taxon>
        <taxon>Actinomycetota</taxon>
        <taxon>Actinomycetes</taxon>
        <taxon>Streptosporangiales</taxon>
        <taxon>Nocardiopsidaceae</taxon>
        <taxon>Marinactinospora</taxon>
    </lineage>
</organism>
<evidence type="ECO:0000313" key="8">
    <source>
        <dbReference type="Proteomes" id="UP000190637"/>
    </source>
</evidence>
<dbReference type="GO" id="GO:0000976">
    <property type="term" value="F:transcription cis-regulatory region binding"/>
    <property type="evidence" value="ECO:0007669"/>
    <property type="project" value="TreeGrafter"/>
</dbReference>
<keyword evidence="2 4" id="KW-0238">DNA-binding</keyword>
<dbReference type="GO" id="GO:0003700">
    <property type="term" value="F:DNA-binding transcription factor activity"/>
    <property type="evidence" value="ECO:0007669"/>
    <property type="project" value="TreeGrafter"/>
</dbReference>
<feature type="DNA-binding region" description="H-T-H motif" evidence="4">
    <location>
        <begin position="52"/>
        <end position="71"/>
    </location>
</feature>
<evidence type="ECO:0000313" key="7">
    <source>
        <dbReference type="EMBL" id="SJZ93037.1"/>
    </source>
</evidence>
<evidence type="ECO:0000256" key="3">
    <source>
        <dbReference type="ARBA" id="ARBA00023163"/>
    </source>
</evidence>
<dbReference type="InterPro" id="IPR049445">
    <property type="entry name" value="TetR_SbtR-like_C"/>
</dbReference>
<dbReference type="PRINTS" id="PR00455">
    <property type="entry name" value="HTHTETR"/>
</dbReference>
<evidence type="ECO:0000259" key="6">
    <source>
        <dbReference type="PROSITE" id="PS50977"/>
    </source>
</evidence>
<dbReference type="EMBL" id="FUWS01000004">
    <property type="protein sequence ID" value="SJZ93037.1"/>
    <property type="molecule type" value="Genomic_DNA"/>
</dbReference>
<dbReference type="PANTHER" id="PTHR30055:SF234">
    <property type="entry name" value="HTH-TYPE TRANSCRIPTIONAL REGULATOR BETI"/>
    <property type="match status" value="1"/>
</dbReference>
<dbReference type="InterPro" id="IPR009057">
    <property type="entry name" value="Homeodomain-like_sf"/>
</dbReference>
<keyword evidence="3" id="KW-0804">Transcription</keyword>
<dbReference type="AlphaFoldDB" id="A0A1T4PP95"/>
<dbReference type="Pfam" id="PF00440">
    <property type="entry name" value="TetR_N"/>
    <property type="match status" value="1"/>
</dbReference>
<reference evidence="7 8" key="1">
    <citation type="submission" date="2017-02" db="EMBL/GenBank/DDBJ databases">
        <authorList>
            <person name="Peterson S.W."/>
        </authorList>
    </citation>
    <scope>NUCLEOTIDE SEQUENCE [LARGE SCALE GENOMIC DNA]</scope>
    <source>
        <strain evidence="7 8">DSM 45154</strain>
    </source>
</reference>
<dbReference type="PROSITE" id="PS50977">
    <property type="entry name" value="HTH_TETR_2"/>
    <property type="match status" value="1"/>
</dbReference>
<evidence type="ECO:0000256" key="2">
    <source>
        <dbReference type="ARBA" id="ARBA00023125"/>
    </source>
</evidence>
<evidence type="ECO:0000256" key="1">
    <source>
        <dbReference type="ARBA" id="ARBA00023015"/>
    </source>
</evidence>
<sequence length="226" mass="24253">MSVRSPQNPPDGPARLDPGGTANGLRSDARENRERILRAAREAYAAQGIDVPLTTIARRAGVGIATLYRRFPTRAALMAEVFGEQLAQCTAELHKALQDPDPWNGFRSFVEKVGAMQTTDRGLTSALLSHFPDAAGHDHGHIEELLARLVQRAKDAGKLRADFHLGDIALVLLANCGVIGGAGDDAPAASRRLVAYLLQSFQADHGTPLPRPAPLELRRVYAPSAS</sequence>
<dbReference type="InterPro" id="IPR036271">
    <property type="entry name" value="Tet_transcr_reg_TetR-rel_C_sf"/>
</dbReference>
<protein>
    <submittedName>
        <fullName evidence="7">Transcriptional regulator, TetR family</fullName>
    </submittedName>
</protein>
<dbReference type="OrthoDB" id="9795011at2"/>
<keyword evidence="8" id="KW-1185">Reference proteome</keyword>
<dbReference type="InterPro" id="IPR001647">
    <property type="entry name" value="HTH_TetR"/>
</dbReference>
<dbReference type="RefSeq" id="WP_078761240.1">
    <property type="nucleotide sequence ID" value="NZ_FUWS01000004.1"/>
</dbReference>
<dbReference type="Pfam" id="PF21597">
    <property type="entry name" value="TetR_C_43"/>
    <property type="match status" value="1"/>
</dbReference>
<accession>A0A1T4PP95</accession>
<dbReference type="InterPro" id="IPR050109">
    <property type="entry name" value="HTH-type_TetR-like_transc_reg"/>
</dbReference>
<keyword evidence="1" id="KW-0805">Transcription regulation</keyword>
<proteinExistence type="predicted"/>
<dbReference type="SUPFAM" id="SSF48498">
    <property type="entry name" value="Tetracyclin repressor-like, C-terminal domain"/>
    <property type="match status" value="1"/>
</dbReference>
<evidence type="ECO:0000256" key="5">
    <source>
        <dbReference type="SAM" id="MobiDB-lite"/>
    </source>
</evidence>